<dbReference type="GO" id="GO:0005524">
    <property type="term" value="F:ATP binding"/>
    <property type="evidence" value="ECO:0007669"/>
    <property type="project" value="UniProtKB-KW"/>
</dbReference>
<dbReference type="InterPro" id="IPR027417">
    <property type="entry name" value="P-loop_NTPase"/>
</dbReference>
<evidence type="ECO:0000256" key="3">
    <source>
        <dbReference type="ARBA" id="ARBA00022840"/>
    </source>
</evidence>
<dbReference type="GO" id="GO:0016887">
    <property type="term" value="F:ATP hydrolysis activity"/>
    <property type="evidence" value="ECO:0007669"/>
    <property type="project" value="TreeGrafter"/>
</dbReference>
<dbReference type="SUPFAM" id="SSF52540">
    <property type="entry name" value="P-loop containing nucleoside triphosphate hydrolases"/>
    <property type="match status" value="1"/>
</dbReference>
<dbReference type="Proteomes" id="UP000198564">
    <property type="component" value="Unassembled WGS sequence"/>
</dbReference>
<dbReference type="Gene3D" id="3.30.450.90">
    <property type="match status" value="1"/>
</dbReference>
<dbReference type="InterPro" id="IPR001482">
    <property type="entry name" value="T2SS/T4SS_dom"/>
</dbReference>
<evidence type="ECO:0000256" key="2">
    <source>
        <dbReference type="ARBA" id="ARBA00022741"/>
    </source>
</evidence>
<keyword evidence="3" id="KW-0067">ATP-binding</keyword>
<sequence length="379" mass="43595">MNKNLKRQYIRYGTKKERKDAVDTEAFAVHLLTIADSYRTSDIHILPEQKHYDIYFRLNGQMEKQYYLDRDEGTRIISYFKFLSNMDVGEKRRPQSGGMTFQLSDKAIDCRFSTISNYQLQESLVIRLLKQKEEENQSPGIFFTHEWNKLEQLVQSKAGLLLFSGPVDSGKTTSMYHLIKNRTSGEKQQVITVEDPVEIEEKTFLQTQVNETAGVTYEHLLKSSLRHHPDVIIVGEIRDEETARMVIRGALTGHLIVASIHAKNAAGVIARMQELGVSTSLLKQTLIGVAFQTLLPLYCALCEANCQTYCTHYARGRKRLALFEVMSAKELESITENKGSEREPESILVKREFNHLLEKVFMNGFINEKTYKRYYISNA</sequence>
<accession>A0A1H6R9M6</accession>
<comment type="similarity">
    <text evidence="1">Belongs to the GSP E family.</text>
</comment>
<evidence type="ECO:0000256" key="1">
    <source>
        <dbReference type="ARBA" id="ARBA00006611"/>
    </source>
</evidence>
<name>A0A1H6R9M6_9LACT</name>
<dbReference type="PROSITE" id="PS00662">
    <property type="entry name" value="T2SP_E"/>
    <property type="match status" value="1"/>
</dbReference>
<dbReference type="STRING" id="1130080.SAMN04488113_10261"/>
<evidence type="ECO:0000313" key="5">
    <source>
        <dbReference type="EMBL" id="SEI52568.1"/>
    </source>
</evidence>
<dbReference type="NCBIfam" id="NF041000">
    <property type="entry name" value="ATPase_ComGA"/>
    <property type="match status" value="1"/>
</dbReference>
<keyword evidence="2" id="KW-0547">Nucleotide-binding</keyword>
<feature type="domain" description="Bacterial type II secretion system protein E" evidence="4">
    <location>
        <begin position="225"/>
        <end position="239"/>
    </location>
</feature>
<dbReference type="PANTHER" id="PTHR30258">
    <property type="entry name" value="TYPE II SECRETION SYSTEM PROTEIN GSPE-RELATED"/>
    <property type="match status" value="1"/>
</dbReference>
<dbReference type="Gene3D" id="3.40.50.300">
    <property type="entry name" value="P-loop containing nucleotide triphosphate hydrolases"/>
    <property type="match status" value="1"/>
</dbReference>
<dbReference type="Pfam" id="PF00437">
    <property type="entry name" value="T2SSE"/>
    <property type="match status" value="1"/>
</dbReference>
<gene>
    <name evidence="5" type="ORF">SAMN04488113_10261</name>
</gene>
<dbReference type="PANTHER" id="PTHR30258:SF2">
    <property type="entry name" value="COMG OPERON PROTEIN 1"/>
    <property type="match status" value="1"/>
</dbReference>
<keyword evidence="6" id="KW-1185">Reference proteome</keyword>
<dbReference type="InterPro" id="IPR047667">
    <property type="entry name" value="ATPase_ComGA"/>
</dbReference>
<dbReference type="CDD" id="cd01129">
    <property type="entry name" value="PulE-GspE-like"/>
    <property type="match status" value="1"/>
</dbReference>
<reference evidence="6" key="1">
    <citation type="submission" date="2016-10" db="EMBL/GenBank/DDBJ databases">
        <authorList>
            <person name="Varghese N."/>
            <person name="Submissions S."/>
        </authorList>
    </citation>
    <scope>NUCLEOTIDE SEQUENCE [LARGE SCALE GENOMIC DNA]</scope>
    <source>
        <strain evidence="6">DSM 25751</strain>
    </source>
</reference>
<dbReference type="GO" id="GO:0005886">
    <property type="term" value="C:plasma membrane"/>
    <property type="evidence" value="ECO:0007669"/>
    <property type="project" value="TreeGrafter"/>
</dbReference>
<dbReference type="EMBL" id="FNYW01000002">
    <property type="protein sequence ID" value="SEI52568.1"/>
    <property type="molecule type" value="Genomic_DNA"/>
</dbReference>
<organism evidence="5 6">
    <name type="scientific">Alkalibacterium gilvum</name>
    <dbReference type="NCBI Taxonomy" id="1130080"/>
    <lineage>
        <taxon>Bacteria</taxon>
        <taxon>Bacillati</taxon>
        <taxon>Bacillota</taxon>
        <taxon>Bacilli</taxon>
        <taxon>Lactobacillales</taxon>
        <taxon>Carnobacteriaceae</taxon>
        <taxon>Alkalibacterium</taxon>
    </lineage>
</organism>
<evidence type="ECO:0000313" key="6">
    <source>
        <dbReference type="Proteomes" id="UP000198564"/>
    </source>
</evidence>
<proteinExistence type="inferred from homology"/>
<protein>
    <submittedName>
        <fullName evidence="5">Competence protein ComGA</fullName>
    </submittedName>
</protein>
<evidence type="ECO:0000259" key="4">
    <source>
        <dbReference type="PROSITE" id="PS00662"/>
    </source>
</evidence>
<dbReference type="AlphaFoldDB" id="A0A1H6R9M6"/>